<dbReference type="InterPro" id="IPR043129">
    <property type="entry name" value="ATPase_NBD"/>
</dbReference>
<comment type="caution">
    <text evidence="4">The sequence shown here is derived from an EMBL/GenBank/DDBJ whole genome shotgun (WGS) entry which is preliminary data.</text>
</comment>
<dbReference type="Pfam" id="PF00022">
    <property type="entry name" value="Actin"/>
    <property type="match status" value="1"/>
</dbReference>
<name>A0A1D1VQ19_RAMVA</name>
<dbReference type="EMBL" id="BDGG01000009">
    <property type="protein sequence ID" value="GAV03650.1"/>
    <property type="molecule type" value="Genomic_DNA"/>
</dbReference>
<evidence type="ECO:0000313" key="5">
    <source>
        <dbReference type="Proteomes" id="UP000186922"/>
    </source>
</evidence>
<dbReference type="InterPro" id="IPR004001">
    <property type="entry name" value="Actin_CS"/>
</dbReference>
<gene>
    <name evidence="4" type="primary">RvY_14044-1</name>
    <name evidence="4" type="synonym">RvY_14044.1</name>
    <name evidence="4" type="ORF">RvY_14044</name>
</gene>
<organism evidence="4 5">
    <name type="scientific">Ramazzottius varieornatus</name>
    <name type="common">Water bear</name>
    <name type="synonym">Tardigrade</name>
    <dbReference type="NCBI Taxonomy" id="947166"/>
    <lineage>
        <taxon>Eukaryota</taxon>
        <taxon>Metazoa</taxon>
        <taxon>Ecdysozoa</taxon>
        <taxon>Tardigrada</taxon>
        <taxon>Eutardigrada</taxon>
        <taxon>Parachela</taxon>
        <taxon>Hypsibioidea</taxon>
        <taxon>Ramazzottiidae</taxon>
        <taxon>Ramazzottius</taxon>
    </lineage>
</organism>
<protein>
    <submittedName>
        <fullName evidence="4">Uncharacterized protein</fullName>
    </submittedName>
</protein>
<feature type="region of interest" description="Disordered" evidence="3">
    <location>
        <begin position="59"/>
        <end position="89"/>
    </location>
</feature>
<dbReference type="SMART" id="SM00268">
    <property type="entry name" value="ACTIN"/>
    <property type="match status" value="1"/>
</dbReference>
<evidence type="ECO:0000256" key="1">
    <source>
        <dbReference type="ARBA" id="ARBA00023212"/>
    </source>
</evidence>
<keyword evidence="5" id="KW-1185">Reference proteome</keyword>
<evidence type="ECO:0000313" key="4">
    <source>
        <dbReference type="EMBL" id="GAV03650.1"/>
    </source>
</evidence>
<feature type="compositionally biased region" description="Basic and acidic residues" evidence="3">
    <location>
        <begin position="63"/>
        <end position="72"/>
    </location>
</feature>
<dbReference type="SUPFAM" id="SSF53067">
    <property type="entry name" value="Actin-like ATPase domain"/>
    <property type="match status" value="2"/>
</dbReference>
<sequence>MSSSSQLLIGGDDVNAVVVDYGSASFRYGHAGEDAPSLVIPNSIGYLDEVAKAVESMEVDDASGDKTIRDSNNENSLTNGSADSSMLSNQGKKSRTYFIDPLTLTNPKDGLEIESDLTHDGMIENWDAFEAVMEFALRKHRPVDPSQHPLLFSEPLWNSAKKREQLCELVFEKFKSSAFFTVKSPVLTCFAHGKSSGLVLDSGKIHTTAVAVHEGFCLVPTGAAKSLLGGDFITNECRKELDRLKIDLTPQYMIKSKEAVELDQPPKYTKKAIVPKVSPSFHNVKTRAVVEDFKQIVAVSDSPLGEVNQDNLDSREYEFPTGYHTLFGIERYQIAELLFDPSLIRTAPSHNLNSMLGVSNLIHNCLSLTDQDIRPQLWGNVIVSGGNSCIHGFLERVTADCTRRSTSSAKLKVVASTGGPERASERMFAPWTGGSILGSLGTFQNMWISRSDYEETGKIIVAKKCP</sequence>
<proteinExistence type="inferred from homology"/>
<dbReference type="AlphaFoldDB" id="A0A1D1VQ19"/>
<dbReference type="CDD" id="cd13395">
    <property type="entry name" value="ASKHA_NBD_Arp4_ACTL6-like"/>
    <property type="match status" value="1"/>
</dbReference>
<dbReference type="PANTHER" id="PTHR11937">
    <property type="entry name" value="ACTIN"/>
    <property type="match status" value="1"/>
</dbReference>
<comment type="similarity">
    <text evidence="2">Belongs to the actin family.</text>
</comment>
<dbReference type="STRING" id="947166.A0A1D1VQ19"/>
<dbReference type="Proteomes" id="UP000186922">
    <property type="component" value="Unassembled WGS sequence"/>
</dbReference>
<keyword evidence="1" id="KW-0963">Cytoplasm</keyword>
<accession>A0A1D1VQ19</accession>
<dbReference type="PROSITE" id="PS00432">
    <property type="entry name" value="ACTINS_2"/>
    <property type="match status" value="1"/>
</dbReference>
<keyword evidence="1" id="KW-0206">Cytoskeleton</keyword>
<dbReference type="Gene3D" id="3.90.640.10">
    <property type="entry name" value="Actin, Chain A, domain 4"/>
    <property type="match status" value="1"/>
</dbReference>
<reference evidence="4 5" key="1">
    <citation type="journal article" date="2016" name="Nat. Commun.">
        <title>Extremotolerant tardigrade genome and improved radiotolerance of human cultured cells by tardigrade-unique protein.</title>
        <authorList>
            <person name="Hashimoto T."/>
            <person name="Horikawa D.D."/>
            <person name="Saito Y."/>
            <person name="Kuwahara H."/>
            <person name="Kozuka-Hata H."/>
            <person name="Shin-I T."/>
            <person name="Minakuchi Y."/>
            <person name="Ohishi K."/>
            <person name="Motoyama A."/>
            <person name="Aizu T."/>
            <person name="Enomoto A."/>
            <person name="Kondo K."/>
            <person name="Tanaka S."/>
            <person name="Hara Y."/>
            <person name="Koshikawa S."/>
            <person name="Sagara H."/>
            <person name="Miura T."/>
            <person name="Yokobori S."/>
            <person name="Miyagawa K."/>
            <person name="Suzuki Y."/>
            <person name="Kubo T."/>
            <person name="Oyama M."/>
            <person name="Kohara Y."/>
            <person name="Fujiyama A."/>
            <person name="Arakawa K."/>
            <person name="Katayama T."/>
            <person name="Toyoda A."/>
            <person name="Kunieda T."/>
        </authorList>
    </citation>
    <scope>NUCLEOTIDE SEQUENCE [LARGE SCALE GENOMIC DNA]</scope>
    <source>
        <strain evidence="4 5">YOKOZUNA-1</strain>
    </source>
</reference>
<evidence type="ECO:0000256" key="2">
    <source>
        <dbReference type="RuleBase" id="RU000487"/>
    </source>
</evidence>
<dbReference type="Gene3D" id="3.30.420.40">
    <property type="match status" value="3"/>
</dbReference>
<feature type="compositionally biased region" description="Polar residues" evidence="3">
    <location>
        <begin position="73"/>
        <end position="89"/>
    </location>
</feature>
<dbReference type="InterPro" id="IPR004000">
    <property type="entry name" value="Actin"/>
</dbReference>
<dbReference type="FunFam" id="3.30.420.40:FF:000058">
    <property type="entry name" value="Putative actin-related protein 5"/>
    <property type="match status" value="1"/>
</dbReference>
<dbReference type="OrthoDB" id="5132116at2759"/>
<evidence type="ECO:0000256" key="3">
    <source>
        <dbReference type="SAM" id="MobiDB-lite"/>
    </source>
</evidence>